<dbReference type="EMBL" id="PDJK01000001">
    <property type="protein sequence ID" value="PFG56890.1"/>
    <property type="molecule type" value="Genomic_DNA"/>
</dbReference>
<feature type="transmembrane region" description="Helical" evidence="2">
    <location>
        <begin position="53"/>
        <end position="72"/>
    </location>
</feature>
<feature type="compositionally biased region" description="Pro residues" evidence="1">
    <location>
        <begin position="267"/>
        <end position="287"/>
    </location>
</feature>
<feature type="compositionally biased region" description="Low complexity" evidence="1">
    <location>
        <begin position="224"/>
        <end position="243"/>
    </location>
</feature>
<keyword evidence="2" id="KW-1133">Transmembrane helix</keyword>
<feature type="transmembrane region" description="Helical" evidence="2">
    <location>
        <begin position="84"/>
        <end position="103"/>
    </location>
</feature>
<keyword evidence="4" id="KW-1185">Reference proteome</keyword>
<dbReference type="AlphaFoldDB" id="A0A2A9G266"/>
<keyword evidence="2" id="KW-0472">Membrane</keyword>
<sequence>MEYPGTPAPGGRAGRPGPPVNLILGGIAGVAEVVLLWLEIFELIEHLNDDLKTVVHGGLTLLGLLALAGAVFTVNRRLWPARLLLLAAWAQAVLAILGANGIFSGSGRDAFGYLVVPAVAAAAIGIVLWVPKVGELVQPPVTWAGGVPGWAAGPGNQAGPPQAGHAPQAGYAWGAPHSGFGAAPGYPPSPGPVPPPGLPPGFVPQAGPDARQVPGYPVPPQMPPGYGAAPQPGYPAPHGAQPGSVGSPQPAYPVAQDGPSGHFVPPSGYPAPSPGSVPPAGFPPPGPYGQYPAGQYPPQPGHPQPGDPGRPAQEPDRP</sequence>
<feature type="compositionally biased region" description="Pro residues" evidence="1">
    <location>
        <begin position="185"/>
        <end position="202"/>
    </location>
</feature>
<feature type="region of interest" description="Disordered" evidence="1">
    <location>
        <begin position="182"/>
        <end position="318"/>
    </location>
</feature>
<keyword evidence="2" id="KW-0812">Transmembrane</keyword>
<gene>
    <name evidence="3" type="ORF">ATK36_0424</name>
</gene>
<evidence type="ECO:0000313" key="4">
    <source>
        <dbReference type="Proteomes" id="UP000243542"/>
    </source>
</evidence>
<reference evidence="3 4" key="1">
    <citation type="submission" date="2017-10" db="EMBL/GenBank/DDBJ databases">
        <title>Sequencing the genomes of 1000 actinobacteria strains.</title>
        <authorList>
            <person name="Klenk H.-P."/>
        </authorList>
    </citation>
    <scope>NUCLEOTIDE SEQUENCE [LARGE SCALE GENOMIC DNA]</scope>
    <source>
        <strain evidence="3 4">DSM 46092</strain>
    </source>
</reference>
<organism evidence="3 4">
    <name type="scientific">Amycolatopsis sulphurea</name>
    <dbReference type="NCBI Taxonomy" id="76022"/>
    <lineage>
        <taxon>Bacteria</taxon>
        <taxon>Bacillati</taxon>
        <taxon>Actinomycetota</taxon>
        <taxon>Actinomycetes</taxon>
        <taxon>Pseudonocardiales</taxon>
        <taxon>Pseudonocardiaceae</taxon>
        <taxon>Amycolatopsis</taxon>
    </lineage>
</organism>
<dbReference type="Proteomes" id="UP000243542">
    <property type="component" value="Unassembled WGS sequence"/>
</dbReference>
<feature type="region of interest" description="Disordered" evidence="1">
    <location>
        <begin position="152"/>
        <end position="171"/>
    </location>
</feature>
<feature type="transmembrane region" description="Helical" evidence="2">
    <location>
        <begin position="20"/>
        <end position="41"/>
    </location>
</feature>
<name>A0A2A9G266_9PSEU</name>
<protein>
    <submittedName>
        <fullName evidence="3">Uncharacterized protein</fullName>
    </submittedName>
</protein>
<feature type="compositionally biased region" description="Pro residues" evidence="1">
    <location>
        <begin position="295"/>
        <end position="308"/>
    </location>
</feature>
<evidence type="ECO:0000256" key="1">
    <source>
        <dbReference type="SAM" id="MobiDB-lite"/>
    </source>
</evidence>
<comment type="caution">
    <text evidence="3">The sequence shown here is derived from an EMBL/GenBank/DDBJ whole genome shotgun (WGS) entry which is preliminary data.</text>
</comment>
<accession>A0A2A9G266</accession>
<evidence type="ECO:0000313" key="3">
    <source>
        <dbReference type="EMBL" id="PFG56890.1"/>
    </source>
</evidence>
<feature type="compositionally biased region" description="Low complexity" evidence="1">
    <location>
        <begin position="152"/>
        <end position="170"/>
    </location>
</feature>
<evidence type="ECO:0000256" key="2">
    <source>
        <dbReference type="SAM" id="Phobius"/>
    </source>
</evidence>
<dbReference type="PRINTS" id="PR01217">
    <property type="entry name" value="PRICHEXTENSN"/>
</dbReference>
<feature type="transmembrane region" description="Helical" evidence="2">
    <location>
        <begin position="110"/>
        <end position="130"/>
    </location>
</feature>
<proteinExistence type="predicted"/>